<organism evidence="1 2">
    <name type="scientific">Agathobacter rectalis</name>
    <dbReference type="NCBI Taxonomy" id="39491"/>
    <lineage>
        <taxon>Bacteria</taxon>
        <taxon>Bacillati</taxon>
        <taxon>Bacillota</taxon>
        <taxon>Clostridia</taxon>
        <taxon>Lachnospirales</taxon>
        <taxon>Lachnospiraceae</taxon>
        <taxon>Agathobacter</taxon>
    </lineage>
</organism>
<name>A0A173R5A8_9FIRM</name>
<dbReference type="Proteomes" id="UP000095673">
    <property type="component" value="Unassembled WGS sequence"/>
</dbReference>
<reference evidence="1 2" key="1">
    <citation type="submission" date="2015-09" db="EMBL/GenBank/DDBJ databases">
        <authorList>
            <consortium name="Pathogen Informatics"/>
        </authorList>
    </citation>
    <scope>NUCLEOTIDE SEQUENCE [LARGE SCALE GENOMIC DNA]</scope>
    <source>
        <strain evidence="1 2">2789STDY5834968</strain>
    </source>
</reference>
<evidence type="ECO:0000313" key="2">
    <source>
        <dbReference type="Proteomes" id="UP000095673"/>
    </source>
</evidence>
<evidence type="ECO:0000313" key="1">
    <source>
        <dbReference type="EMBL" id="CUM73032.1"/>
    </source>
</evidence>
<dbReference type="EMBL" id="CYXM01000001">
    <property type="protein sequence ID" value="CUM73032.1"/>
    <property type="molecule type" value="Genomic_DNA"/>
</dbReference>
<sequence>MPTMAQWGSKKWAVSSKQVVALEGLAFSYEQVADENTSTEDKKTTNERGTELFPLSFTTVLHSGAGVDVWAEIQSWKALVTKVNYFYLGGKKLGPKLQLRKVAVSNTKVDGKGRLLLATLSFTFKEYDPATTSVKVSTTALNVKASTASKSVKKTSNTAAKKAKKKTIKVGDYVKPTGSRYATGQKIPSWVKQRKHKVSQIKSSQNKVLLGHPNGINSWVYLSEVTLA</sequence>
<gene>
    <name evidence="1" type="ORF">ERS852580_00277</name>
</gene>
<dbReference type="AlphaFoldDB" id="A0A173R5A8"/>
<accession>A0A173R5A8</accession>
<proteinExistence type="predicted"/>
<dbReference type="RefSeq" id="WP_306723320.1">
    <property type="nucleotide sequence ID" value="NZ_CYXM01000001.1"/>
</dbReference>
<protein>
    <submittedName>
        <fullName evidence="1">Uncharacterized protein</fullName>
    </submittedName>
</protein>